<evidence type="ECO:0000256" key="5">
    <source>
        <dbReference type="ARBA" id="ARBA00023242"/>
    </source>
</evidence>
<dbReference type="Gene3D" id="1.10.20.10">
    <property type="entry name" value="Histone, subunit A"/>
    <property type="match status" value="1"/>
</dbReference>
<reference evidence="8" key="1">
    <citation type="submission" date="2013-04" db="EMBL/GenBank/DDBJ databases">
        <authorList>
            <person name="Qu J."/>
            <person name="Murali S.C."/>
            <person name="Bandaranaike D."/>
            <person name="Bellair M."/>
            <person name="Blankenburg K."/>
            <person name="Chao H."/>
            <person name="Dinh H."/>
            <person name="Doddapaneni H."/>
            <person name="Downs B."/>
            <person name="Dugan-Rocha S."/>
            <person name="Elkadiri S."/>
            <person name="Gnanaolivu R.D."/>
            <person name="Hernandez B."/>
            <person name="Javaid M."/>
            <person name="Jayaseelan J.C."/>
            <person name="Lee S."/>
            <person name="Li M."/>
            <person name="Ming W."/>
            <person name="Munidasa M."/>
            <person name="Muniz J."/>
            <person name="Nguyen L."/>
            <person name="Ongeri F."/>
            <person name="Osuji N."/>
            <person name="Pu L.-L."/>
            <person name="Puazo M."/>
            <person name="Qu C."/>
            <person name="Quiroz J."/>
            <person name="Raj R."/>
            <person name="Weissenberger G."/>
            <person name="Xin Y."/>
            <person name="Zou X."/>
            <person name="Han Y."/>
            <person name="Richards S."/>
            <person name="Worley K."/>
            <person name="Muzny D."/>
            <person name="Gibbs R."/>
        </authorList>
    </citation>
    <scope>NUCLEOTIDE SEQUENCE</scope>
    <source>
        <strain evidence="8">Sampled in the wild</strain>
    </source>
</reference>
<evidence type="ECO:0000256" key="1">
    <source>
        <dbReference type="ARBA" id="ARBA00004123"/>
    </source>
</evidence>
<dbReference type="AlphaFoldDB" id="A0A8K0KF91"/>
<evidence type="ECO:0000313" key="8">
    <source>
        <dbReference type="EMBL" id="KAG8234189.1"/>
    </source>
</evidence>
<dbReference type="Pfam" id="PF02969">
    <property type="entry name" value="TAF"/>
    <property type="match status" value="1"/>
</dbReference>
<evidence type="ECO:0000256" key="2">
    <source>
        <dbReference type="ARBA" id="ARBA00007688"/>
    </source>
</evidence>
<dbReference type="Gene3D" id="1.25.40.770">
    <property type="entry name" value="TAF6, C-terminal HEAT repeat domain"/>
    <property type="match status" value="1"/>
</dbReference>
<keyword evidence="3" id="KW-0805">Transcription regulation</keyword>
<dbReference type="Pfam" id="PF07571">
    <property type="entry name" value="TAF6_C"/>
    <property type="match status" value="1"/>
</dbReference>
<dbReference type="EMBL" id="KZ308788">
    <property type="protein sequence ID" value="KAG8234189.1"/>
    <property type="molecule type" value="Genomic_DNA"/>
</dbReference>
<dbReference type="CDD" id="cd22932">
    <property type="entry name" value="HFD_TAF6L"/>
    <property type="match status" value="1"/>
</dbReference>
<dbReference type="InterPro" id="IPR037796">
    <property type="entry name" value="TAF6"/>
</dbReference>
<dbReference type="GO" id="GO:0000124">
    <property type="term" value="C:SAGA complex"/>
    <property type="evidence" value="ECO:0007669"/>
    <property type="project" value="InterPro"/>
</dbReference>
<comment type="subcellular location">
    <subcellularLocation>
        <location evidence="1">Nucleus</location>
    </subcellularLocation>
</comment>
<dbReference type="GO" id="GO:0046695">
    <property type="term" value="C:SLIK (SAGA-like) complex"/>
    <property type="evidence" value="ECO:0007669"/>
    <property type="project" value="InterPro"/>
</dbReference>
<gene>
    <name evidence="8" type="ORF">J437_LFUL007349</name>
</gene>
<feature type="non-terminal residue" evidence="8">
    <location>
        <position position="546"/>
    </location>
</feature>
<dbReference type="GO" id="GO:0046982">
    <property type="term" value="F:protein heterodimerization activity"/>
    <property type="evidence" value="ECO:0007669"/>
    <property type="project" value="InterPro"/>
</dbReference>
<dbReference type="InterPro" id="IPR011442">
    <property type="entry name" value="TAF6_C"/>
</dbReference>
<evidence type="ECO:0000259" key="7">
    <source>
        <dbReference type="SMART" id="SM00803"/>
    </source>
</evidence>
<feature type="region of interest" description="Disordered" evidence="6">
    <location>
        <begin position="1"/>
        <end position="22"/>
    </location>
</feature>
<evidence type="ECO:0000256" key="6">
    <source>
        <dbReference type="SAM" id="MobiDB-lite"/>
    </source>
</evidence>
<evidence type="ECO:0000313" key="9">
    <source>
        <dbReference type="Proteomes" id="UP000792457"/>
    </source>
</evidence>
<dbReference type="GO" id="GO:0005669">
    <property type="term" value="C:transcription factor TFIID complex"/>
    <property type="evidence" value="ECO:0007669"/>
    <property type="project" value="InterPro"/>
</dbReference>
<dbReference type="PANTHER" id="PTHR10221">
    <property type="entry name" value="TRANSCRIPTION INITIATION FACTOR TFIID SUBUNIT 6"/>
    <property type="match status" value="1"/>
</dbReference>
<evidence type="ECO:0000256" key="3">
    <source>
        <dbReference type="ARBA" id="ARBA00023015"/>
    </source>
</evidence>
<dbReference type="GO" id="GO:0003713">
    <property type="term" value="F:transcription coactivator activity"/>
    <property type="evidence" value="ECO:0007669"/>
    <property type="project" value="TreeGrafter"/>
</dbReference>
<dbReference type="PANTHER" id="PTHR10221:SF22">
    <property type="entry name" value="TAF6-LIKE RNA POLYMERASE II P300_CBP-ASSOCIATED FACTOR-ASSOCIATED FACTOR 65 KDA SUBUNIT 6L"/>
    <property type="match status" value="1"/>
</dbReference>
<dbReference type="InterPro" id="IPR004823">
    <property type="entry name" value="TAF_TATA-bd_Histone-like_dom"/>
</dbReference>
<protein>
    <recommendedName>
        <fullName evidence="7">TATA box binding protein associated factor (TAF) histone-like fold domain-containing protein</fullName>
    </recommendedName>
</protein>
<dbReference type="SMART" id="SM00803">
    <property type="entry name" value="TAF"/>
    <property type="match status" value="1"/>
</dbReference>
<evidence type="ECO:0000256" key="4">
    <source>
        <dbReference type="ARBA" id="ARBA00023163"/>
    </source>
</evidence>
<dbReference type="GO" id="GO:0051123">
    <property type="term" value="P:RNA polymerase II preinitiation complex assembly"/>
    <property type="evidence" value="ECO:0007669"/>
    <property type="project" value="TreeGrafter"/>
</dbReference>
<dbReference type="CDD" id="cd08050">
    <property type="entry name" value="TAF6C"/>
    <property type="match status" value="1"/>
</dbReference>
<sequence>MNSKSDRLAHRKKDEKKSGEVRRYAHISADSITTAADSIGISNLSEDVPKRLADDVSYKLREIIHKCAVYLRHANRSKLIAEDVNNVLQLSDAPRCYGYPPCENLKYTYVKEARVFVAEDEEVDLINFSLRSEVYLQPDECYVKGKWIFPDKPVGEKPLHIKSEEPANLNANNSVQVFPQLLDYYKQISKSLLGKSKKLFQVAVNDLKSNPNISPVAPLLVNLIAAYIHHHRANGIKIYCLLQAVDSLLQNKYVDLRASDKSNTLVTSLLLFIINPSQIHGKSTLDDILLRKTASRMMLKILKIWHPLEVVLCIEIYYNLTGTLLNSQNSLYSHLGALYAMISFGSEALDKCFWPNLMNYLAILEEAEKAEIVEDMKGAILAAAEILFVKNCESNNAREAVVYKCDVEVQNQLRDYFGDSLCARYRCAGSPGNTLDSPREKPAGGTGERIISEKDGWMRSRSMKSFRCLPYNTVSRFKHPVTDWFESVACDNNEVDLRRYATHVGTSVGRSRVPQRIFQFHNLFSSTRCIGKMGKKNASLNLRNIS</sequence>
<keyword evidence="9" id="KW-1185">Reference proteome</keyword>
<dbReference type="Proteomes" id="UP000792457">
    <property type="component" value="Unassembled WGS sequence"/>
</dbReference>
<dbReference type="SUPFAM" id="SSF47113">
    <property type="entry name" value="Histone-fold"/>
    <property type="match status" value="1"/>
</dbReference>
<dbReference type="OrthoDB" id="6621890at2759"/>
<dbReference type="InterPro" id="IPR046344">
    <property type="entry name" value="TAF6_C_sf"/>
</dbReference>
<feature type="domain" description="TATA box binding protein associated factor (TAF) histone-like fold" evidence="7">
    <location>
        <begin position="25"/>
        <end position="89"/>
    </location>
</feature>
<reference evidence="8" key="2">
    <citation type="submission" date="2017-10" db="EMBL/GenBank/DDBJ databases">
        <title>Ladona fulva Genome sequencing and assembly.</title>
        <authorList>
            <person name="Murali S."/>
            <person name="Richards S."/>
            <person name="Bandaranaike D."/>
            <person name="Bellair M."/>
            <person name="Blankenburg K."/>
            <person name="Chao H."/>
            <person name="Dinh H."/>
            <person name="Doddapaneni H."/>
            <person name="Dugan-Rocha S."/>
            <person name="Elkadiri S."/>
            <person name="Gnanaolivu R."/>
            <person name="Hernandez B."/>
            <person name="Skinner E."/>
            <person name="Javaid M."/>
            <person name="Lee S."/>
            <person name="Li M."/>
            <person name="Ming W."/>
            <person name="Munidasa M."/>
            <person name="Muniz J."/>
            <person name="Nguyen L."/>
            <person name="Hughes D."/>
            <person name="Osuji N."/>
            <person name="Pu L.-L."/>
            <person name="Puazo M."/>
            <person name="Qu C."/>
            <person name="Quiroz J."/>
            <person name="Raj R."/>
            <person name="Weissenberger G."/>
            <person name="Xin Y."/>
            <person name="Zou X."/>
            <person name="Han Y."/>
            <person name="Worley K."/>
            <person name="Muzny D."/>
            <person name="Gibbs R."/>
        </authorList>
    </citation>
    <scope>NUCLEOTIDE SEQUENCE</scope>
    <source>
        <strain evidence="8">Sampled in the wild</strain>
    </source>
</reference>
<dbReference type="InterPro" id="IPR009072">
    <property type="entry name" value="Histone-fold"/>
</dbReference>
<accession>A0A8K0KF91</accession>
<comment type="caution">
    <text evidence="8">The sequence shown here is derived from an EMBL/GenBank/DDBJ whole genome shotgun (WGS) entry which is preliminary data.</text>
</comment>
<keyword evidence="5" id="KW-0539">Nucleus</keyword>
<proteinExistence type="inferred from homology"/>
<name>A0A8K0KF91_LADFU</name>
<comment type="similarity">
    <text evidence="2">Belongs to the TAF6 family.</text>
</comment>
<organism evidence="8 9">
    <name type="scientific">Ladona fulva</name>
    <name type="common">Scarce chaser dragonfly</name>
    <name type="synonym">Libellula fulva</name>
    <dbReference type="NCBI Taxonomy" id="123851"/>
    <lineage>
        <taxon>Eukaryota</taxon>
        <taxon>Metazoa</taxon>
        <taxon>Ecdysozoa</taxon>
        <taxon>Arthropoda</taxon>
        <taxon>Hexapoda</taxon>
        <taxon>Insecta</taxon>
        <taxon>Pterygota</taxon>
        <taxon>Palaeoptera</taxon>
        <taxon>Odonata</taxon>
        <taxon>Epiprocta</taxon>
        <taxon>Anisoptera</taxon>
        <taxon>Libelluloidea</taxon>
        <taxon>Libellulidae</taxon>
        <taxon>Ladona</taxon>
    </lineage>
</organism>
<keyword evidence="4" id="KW-0804">Transcription</keyword>
<dbReference type="GO" id="GO:0016251">
    <property type="term" value="F:RNA polymerase II general transcription initiation factor activity"/>
    <property type="evidence" value="ECO:0007669"/>
    <property type="project" value="InterPro"/>
</dbReference>